<dbReference type="AlphaFoldDB" id="J3NQ24"/>
<reference evidence="3" key="5">
    <citation type="submission" date="2018-04" db="UniProtKB">
        <authorList>
            <consortium name="EnsemblFungi"/>
        </authorList>
    </citation>
    <scope>IDENTIFICATION</scope>
    <source>
        <strain evidence="3">R3-111a-1</strain>
    </source>
</reference>
<keyword evidence="4" id="KW-1185">Reference proteome</keyword>
<accession>J3NQ24</accession>
<sequence>MKGDRGEAGLFSSPRPPPPLSSLYPRTSPTLPLGSSHGSSPPGLQTTFLFYPLLSSSCVDRSRAPTNLPGDNRSRSKKKKNMCAAVTMPGDITSQSSSPPAAGSRVTFDNLCLARSASGAGARKPPTLNIDTSLACGKGGGPHNHPPFPRTPPPWLAKRRLTIPSSSSPMRRRPRDKGAQADGGPRGSRSARIRSSVSAAFRWPSASHGHGGGGRREKKEDEGPRRPLGCGEEERRAGDKDYVTANLSLQSTASSAATADSTDMTAQFIDAAQPRPGRPTWRRRWWS</sequence>
<feature type="region of interest" description="Disordered" evidence="1">
    <location>
        <begin position="118"/>
        <end position="239"/>
    </location>
</feature>
<feature type="compositionally biased region" description="Low complexity" evidence="1">
    <location>
        <begin position="187"/>
        <end position="202"/>
    </location>
</feature>
<evidence type="ECO:0000313" key="4">
    <source>
        <dbReference type="Proteomes" id="UP000006039"/>
    </source>
</evidence>
<reference evidence="2" key="2">
    <citation type="submission" date="2010-07" db="EMBL/GenBank/DDBJ databases">
        <authorList>
            <consortium name="The Broad Institute Genome Sequencing Platform"/>
            <consortium name="Broad Institute Genome Sequencing Center for Infectious Disease"/>
            <person name="Ma L.-J."/>
            <person name="Dead R."/>
            <person name="Young S."/>
            <person name="Zeng Q."/>
            <person name="Koehrsen M."/>
            <person name="Alvarado L."/>
            <person name="Berlin A."/>
            <person name="Chapman S.B."/>
            <person name="Chen Z."/>
            <person name="Freedman E."/>
            <person name="Gellesch M."/>
            <person name="Goldberg J."/>
            <person name="Griggs A."/>
            <person name="Gujja S."/>
            <person name="Heilman E.R."/>
            <person name="Heiman D."/>
            <person name="Hepburn T."/>
            <person name="Howarth C."/>
            <person name="Jen D."/>
            <person name="Larson L."/>
            <person name="Mehta T."/>
            <person name="Neiman D."/>
            <person name="Pearson M."/>
            <person name="Roberts A."/>
            <person name="Saif S."/>
            <person name="Shea T."/>
            <person name="Shenoy N."/>
            <person name="Sisk P."/>
            <person name="Stolte C."/>
            <person name="Sykes S."/>
            <person name="Walk T."/>
            <person name="White J."/>
            <person name="Yandava C."/>
            <person name="Haas B."/>
            <person name="Nusbaum C."/>
            <person name="Birren B."/>
        </authorList>
    </citation>
    <scope>NUCLEOTIDE SEQUENCE</scope>
    <source>
        <strain evidence="2">R3-111a-1</strain>
    </source>
</reference>
<evidence type="ECO:0000256" key="1">
    <source>
        <dbReference type="SAM" id="MobiDB-lite"/>
    </source>
</evidence>
<evidence type="ECO:0000313" key="3">
    <source>
        <dbReference type="EnsemblFungi" id="EJT78280"/>
    </source>
</evidence>
<reference evidence="2" key="3">
    <citation type="submission" date="2010-09" db="EMBL/GenBank/DDBJ databases">
        <title>Annotation of Gaeumannomyces graminis var. tritici R3-111a-1.</title>
        <authorList>
            <consortium name="The Broad Institute Genome Sequencing Platform"/>
            <person name="Ma L.-J."/>
            <person name="Dead R."/>
            <person name="Young S.K."/>
            <person name="Zeng Q."/>
            <person name="Gargeya S."/>
            <person name="Fitzgerald M."/>
            <person name="Haas B."/>
            <person name="Abouelleil A."/>
            <person name="Alvarado L."/>
            <person name="Arachchi H.M."/>
            <person name="Berlin A."/>
            <person name="Brown A."/>
            <person name="Chapman S.B."/>
            <person name="Chen Z."/>
            <person name="Dunbar C."/>
            <person name="Freedman E."/>
            <person name="Gearin G."/>
            <person name="Gellesch M."/>
            <person name="Goldberg J."/>
            <person name="Griggs A."/>
            <person name="Gujja S."/>
            <person name="Heiman D."/>
            <person name="Howarth C."/>
            <person name="Larson L."/>
            <person name="Lui A."/>
            <person name="MacDonald P.J.P."/>
            <person name="Mehta T."/>
            <person name="Montmayeur A."/>
            <person name="Murphy C."/>
            <person name="Neiman D."/>
            <person name="Pearson M."/>
            <person name="Priest M."/>
            <person name="Roberts A."/>
            <person name="Saif S."/>
            <person name="Shea T."/>
            <person name="Shenoy N."/>
            <person name="Sisk P."/>
            <person name="Stolte C."/>
            <person name="Sykes S."/>
            <person name="Yandava C."/>
            <person name="Wortman J."/>
            <person name="Nusbaum C."/>
            <person name="Birren B."/>
        </authorList>
    </citation>
    <scope>NUCLEOTIDE SEQUENCE</scope>
    <source>
        <strain evidence="2">R3-111a-1</strain>
    </source>
</reference>
<feature type="region of interest" description="Disordered" evidence="1">
    <location>
        <begin position="1"/>
        <end position="42"/>
    </location>
</feature>
<feature type="compositionally biased region" description="Low complexity" evidence="1">
    <location>
        <begin position="21"/>
        <end position="42"/>
    </location>
</feature>
<dbReference type="eggNOG" id="ENOG502RNBN">
    <property type="taxonomic scope" value="Eukaryota"/>
</dbReference>
<feature type="region of interest" description="Disordered" evidence="1">
    <location>
        <begin position="268"/>
        <end position="287"/>
    </location>
</feature>
<feature type="region of interest" description="Disordered" evidence="1">
    <location>
        <begin position="61"/>
        <end position="82"/>
    </location>
</feature>
<reference evidence="3" key="4">
    <citation type="journal article" date="2015" name="G3 (Bethesda)">
        <title>Genome sequences of three phytopathogenic species of the Magnaporthaceae family of fungi.</title>
        <authorList>
            <person name="Okagaki L.H."/>
            <person name="Nunes C.C."/>
            <person name="Sailsbery J."/>
            <person name="Clay B."/>
            <person name="Brown D."/>
            <person name="John T."/>
            <person name="Oh Y."/>
            <person name="Young N."/>
            <person name="Fitzgerald M."/>
            <person name="Haas B.J."/>
            <person name="Zeng Q."/>
            <person name="Young S."/>
            <person name="Adiconis X."/>
            <person name="Fan L."/>
            <person name="Levin J.Z."/>
            <person name="Mitchell T.K."/>
            <person name="Okubara P.A."/>
            <person name="Farman M.L."/>
            <person name="Kohn L.M."/>
            <person name="Birren B."/>
            <person name="Ma L.-J."/>
            <person name="Dean R.A."/>
        </authorList>
    </citation>
    <scope>NUCLEOTIDE SEQUENCE</scope>
    <source>
        <strain evidence="3">R3-111a-1</strain>
    </source>
</reference>
<dbReference type="VEuPathDB" id="FungiDB:GGTG_03382"/>
<name>J3NQ24_GAET3</name>
<dbReference type="HOGENOM" id="CLU_969922_0_0_1"/>
<dbReference type="EnsemblFungi" id="EJT78280">
    <property type="protein sequence ID" value="EJT78280"/>
    <property type="gene ID" value="GGTG_03382"/>
</dbReference>
<evidence type="ECO:0000313" key="2">
    <source>
        <dbReference type="EMBL" id="EJT78280.1"/>
    </source>
</evidence>
<reference evidence="4" key="1">
    <citation type="submission" date="2010-07" db="EMBL/GenBank/DDBJ databases">
        <title>The genome sequence of Gaeumannomyces graminis var. tritici strain R3-111a-1.</title>
        <authorList>
            <consortium name="The Broad Institute Genome Sequencing Platform"/>
            <person name="Ma L.-J."/>
            <person name="Dead R."/>
            <person name="Young S."/>
            <person name="Zeng Q."/>
            <person name="Koehrsen M."/>
            <person name="Alvarado L."/>
            <person name="Berlin A."/>
            <person name="Chapman S.B."/>
            <person name="Chen Z."/>
            <person name="Freedman E."/>
            <person name="Gellesch M."/>
            <person name="Goldberg J."/>
            <person name="Griggs A."/>
            <person name="Gujja S."/>
            <person name="Heilman E.R."/>
            <person name="Heiman D."/>
            <person name="Hepburn T."/>
            <person name="Howarth C."/>
            <person name="Jen D."/>
            <person name="Larson L."/>
            <person name="Mehta T."/>
            <person name="Neiman D."/>
            <person name="Pearson M."/>
            <person name="Roberts A."/>
            <person name="Saif S."/>
            <person name="Shea T."/>
            <person name="Shenoy N."/>
            <person name="Sisk P."/>
            <person name="Stolte C."/>
            <person name="Sykes S."/>
            <person name="Walk T."/>
            <person name="White J."/>
            <person name="Yandava C."/>
            <person name="Haas B."/>
            <person name="Nusbaum C."/>
            <person name="Birren B."/>
        </authorList>
    </citation>
    <scope>NUCLEOTIDE SEQUENCE [LARGE SCALE GENOMIC DNA]</scope>
    <source>
        <strain evidence="4">R3-111a-1</strain>
    </source>
</reference>
<feature type="compositionally biased region" description="Pro residues" evidence="1">
    <location>
        <begin position="144"/>
        <end position="155"/>
    </location>
</feature>
<organism evidence="2">
    <name type="scientific">Gaeumannomyces tritici (strain R3-111a-1)</name>
    <name type="common">Wheat and barley take-all root rot fungus</name>
    <name type="synonym">Gaeumannomyces graminis var. tritici</name>
    <dbReference type="NCBI Taxonomy" id="644352"/>
    <lineage>
        <taxon>Eukaryota</taxon>
        <taxon>Fungi</taxon>
        <taxon>Dikarya</taxon>
        <taxon>Ascomycota</taxon>
        <taxon>Pezizomycotina</taxon>
        <taxon>Sordariomycetes</taxon>
        <taxon>Sordariomycetidae</taxon>
        <taxon>Magnaporthales</taxon>
        <taxon>Magnaporthaceae</taxon>
        <taxon>Gaeumannomyces</taxon>
    </lineage>
</organism>
<protein>
    <submittedName>
        <fullName evidence="2 3">Uncharacterized protein</fullName>
    </submittedName>
</protein>
<feature type="compositionally biased region" description="Basic and acidic residues" evidence="1">
    <location>
        <begin position="214"/>
        <end position="225"/>
    </location>
</feature>
<gene>
    <name evidence="3" type="primary">20343840</name>
    <name evidence="2" type="ORF">GGTG_03382</name>
</gene>
<dbReference type="GeneID" id="20343840"/>
<dbReference type="Proteomes" id="UP000006039">
    <property type="component" value="Unassembled WGS sequence"/>
</dbReference>
<dbReference type="RefSeq" id="XP_009219425.1">
    <property type="nucleotide sequence ID" value="XM_009221161.1"/>
</dbReference>
<proteinExistence type="predicted"/>
<dbReference type="EMBL" id="GL385396">
    <property type="protein sequence ID" value="EJT78280.1"/>
    <property type="molecule type" value="Genomic_DNA"/>
</dbReference>